<feature type="transmembrane region" description="Helical" evidence="2">
    <location>
        <begin position="270"/>
        <end position="291"/>
    </location>
</feature>
<evidence type="ECO:0000256" key="1">
    <source>
        <dbReference type="SAM" id="MobiDB-lite"/>
    </source>
</evidence>
<feature type="transmembrane region" description="Helical" evidence="2">
    <location>
        <begin position="241"/>
        <end position="264"/>
    </location>
</feature>
<feature type="transmembrane region" description="Helical" evidence="2">
    <location>
        <begin position="182"/>
        <end position="201"/>
    </location>
</feature>
<sequence>MNEHDMVEDTEQEEVSELDYPPEGELSSLMLMGFPSDRIYMVYDCGEVYYFRYLGNETFGIDTELLLAQTPDADHIEVAKKDKLYRKQDISSCRLSRKLSASTQLENCGSFHFTYEGKVQRFIVLEKPAEQQVMDFLSDVSAVYPPKSDKELAKEQQESQNTEREQALSAEQNPETLRKCKIIGGICTVLGALLMIGTFVICDPYDVWVGACFVFALICFLLCVCKPLYFTPWFTTSENSGLSMVSMQIAFGSPVIALCFRALFDVNYLSYTKLIVFSAIFGIILSIIFLIRDRTKTNNVRIAAVIYCLIFAFGSVGEANYLLDSCEPYEKYVCNVTHKYDESENDYTITVDAHGKELDLAVSEEDFQSLSVGDRIPVYFYSGGLGIPFVDTIKY</sequence>
<organism evidence="3 4">
    <name type="scientific">Butyricicoccus intestinisimiae</name>
    <dbReference type="NCBI Taxonomy" id="2841509"/>
    <lineage>
        <taxon>Bacteria</taxon>
        <taxon>Bacillati</taxon>
        <taxon>Bacillota</taxon>
        <taxon>Clostridia</taxon>
        <taxon>Eubacteriales</taxon>
        <taxon>Butyricicoccaceae</taxon>
        <taxon>Butyricicoccus</taxon>
    </lineage>
</organism>
<feature type="transmembrane region" description="Helical" evidence="2">
    <location>
        <begin position="303"/>
        <end position="323"/>
    </location>
</feature>
<dbReference type="EMBL" id="JAHLQI010000002">
    <property type="protein sequence ID" value="MBU5490099.1"/>
    <property type="molecule type" value="Genomic_DNA"/>
</dbReference>
<keyword evidence="2" id="KW-1133">Transmembrane helix</keyword>
<dbReference type="RefSeq" id="WP_216469743.1">
    <property type="nucleotide sequence ID" value="NZ_JAHLQI010000002.1"/>
</dbReference>
<keyword evidence="4" id="KW-1185">Reference proteome</keyword>
<feature type="transmembrane region" description="Helical" evidence="2">
    <location>
        <begin position="207"/>
        <end position="229"/>
    </location>
</feature>
<comment type="caution">
    <text evidence="3">The sequence shown here is derived from an EMBL/GenBank/DDBJ whole genome shotgun (WGS) entry which is preliminary data.</text>
</comment>
<evidence type="ECO:0000256" key="2">
    <source>
        <dbReference type="SAM" id="Phobius"/>
    </source>
</evidence>
<feature type="compositionally biased region" description="Basic and acidic residues" evidence="1">
    <location>
        <begin position="151"/>
        <end position="166"/>
    </location>
</feature>
<evidence type="ECO:0000313" key="4">
    <source>
        <dbReference type="Proteomes" id="UP000783588"/>
    </source>
</evidence>
<proteinExistence type="predicted"/>
<evidence type="ECO:0008006" key="5">
    <source>
        <dbReference type="Google" id="ProtNLM"/>
    </source>
</evidence>
<feature type="region of interest" description="Disordered" evidence="1">
    <location>
        <begin position="151"/>
        <end position="170"/>
    </location>
</feature>
<accession>A0ABS6EQX8</accession>
<name>A0ABS6EQX8_9FIRM</name>
<dbReference type="Proteomes" id="UP000783588">
    <property type="component" value="Unassembled WGS sequence"/>
</dbReference>
<reference evidence="3 4" key="1">
    <citation type="submission" date="2021-06" db="EMBL/GenBank/DDBJ databases">
        <authorList>
            <person name="Sun Q."/>
            <person name="Li D."/>
        </authorList>
    </citation>
    <scope>NUCLEOTIDE SEQUENCE [LARGE SCALE GENOMIC DNA]</scope>
    <source>
        <strain evidence="3 4">MSJd-7</strain>
    </source>
</reference>
<keyword evidence="2" id="KW-0812">Transmembrane</keyword>
<keyword evidence="2" id="KW-0472">Membrane</keyword>
<gene>
    <name evidence="3" type="ORF">KQI75_05610</name>
</gene>
<protein>
    <recommendedName>
        <fullName evidence="5">DUF4178 domain-containing protein</fullName>
    </recommendedName>
</protein>
<evidence type="ECO:0000313" key="3">
    <source>
        <dbReference type="EMBL" id="MBU5490099.1"/>
    </source>
</evidence>